<protein>
    <submittedName>
        <fullName evidence="1">Uncharacterized protein</fullName>
    </submittedName>
</protein>
<evidence type="ECO:0000313" key="1">
    <source>
        <dbReference type="EMBL" id="QHS80981.1"/>
    </source>
</evidence>
<dbReference type="AlphaFoldDB" id="A0A6C0ANP4"/>
<name>A0A6C0ANP4_9ZZZZ</name>
<reference evidence="1" key="1">
    <citation type="journal article" date="2020" name="Nature">
        <title>Giant virus diversity and host interactions through global metagenomics.</title>
        <authorList>
            <person name="Schulz F."/>
            <person name="Roux S."/>
            <person name="Paez-Espino D."/>
            <person name="Jungbluth S."/>
            <person name="Walsh D.A."/>
            <person name="Denef V.J."/>
            <person name="McMahon K.D."/>
            <person name="Konstantinidis K.T."/>
            <person name="Eloe-Fadrosh E.A."/>
            <person name="Kyrpides N.C."/>
            <person name="Woyke T."/>
        </authorList>
    </citation>
    <scope>NUCLEOTIDE SEQUENCE</scope>
    <source>
        <strain evidence="1">GVMAG-S-1101161-73</strain>
    </source>
</reference>
<organism evidence="1">
    <name type="scientific">viral metagenome</name>
    <dbReference type="NCBI Taxonomy" id="1070528"/>
    <lineage>
        <taxon>unclassified sequences</taxon>
        <taxon>metagenomes</taxon>
        <taxon>organismal metagenomes</taxon>
    </lineage>
</organism>
<sequence>MSDLIIGQMTGLTNSQFLQYSDAARIFLRVQAFNQAIRIKRIAGNKTISYYTFVDNTERTLYKQGQFILSQNDPISAAGGLYDDIAEI</sequence>
<dbReference type="EMBL" id="MN740728">
    <property type="protein sequence ID" value="QHS80981.1"/>
    <property type="molecule type" value="Genomic_DNA"/>
</dbReference>
<proteinExistence type="predicted"/>
<accession>A0A6C0ANP4</accession>